<evidence type="ECO:0000313" key="3">
    <source>
        <dbReference type="Proteomes" id="UP000515800"/>
    </source>
</evidence>
<keyword evidence="1" id="KW-0472">Membrane</keyword>
<dbReference type="EMBL" id="CP060724">
    <property type="protein sequence ID" value="QNN74957.1"/>
    <property type="molecule type" value="Genomic_DNA"/>
</dbReference>
<keyword evidence="1" id="KW-0812">Transmembrane</keyword>
<dbReference type="AlphaFoldDB" id="A0A7G9T4D2"/>
<gene>
    <name evidence="2" type="ORF">H9L19_06095</name>
</gene>
<feature type="transmembrane region" description="Helical" evidence="1">
    <location>
        <begin position="122"/>
        <end position="149"/>
    </location>
</feature>
<evidence type="ECO:0000313" key="2">
    <source>
        <dbReference type="EMBL" id="QNN74957.1"/>
    </source>
</evidence>
<keyword evidence="1" id="KW-1133">Transmembrane helix</keyword>
<dbReference type="Pfam" id="PF22564">
    <property type="entry name" value="HAAS"/>
    <property type="match status" value="1"/>
</dbReference>
<accession>A0A7G9T4D2</accession>
<evidence type="ECO:0000256" key="1">
    <source>
        <dbReference type="SAM" id="Phobius"/>
    </source>
</evidence>
<proteinExistence type="predicted"/>
<dbReference type="KEGG" id="wdi:H9L19_06095"/>
<feature type="transmembrane region" description="Helical" evidence="1">
    <location>
        <begin position="93"/>
        <end position="116"/>
    </location>
</feature>
<dbReference type="RefSeq" id="WP_187528792.1">
    <property type="nucleotide sequence ID" value="NZ_CP060724.1"/>
</dbReference>
<keyword evidence="3" id="KW-1185">Reference proteome</keyword>
<protein>
    <submittedName>
        <fullName evidence="2">DUF1700 domain-containing protein</fullName>
    </submittedName>
</protein>
<dbReference type="Proteomes" id="UP000515800">
    <property type="component" value="Chromosome"/>
</dbReference>
<feature type="transmembrane region" description="Helical" evidence="1">
    <location>
        <begin position="161"/>
        <end position="187"/>
    </location>
</feature>
<sequence length="213" mass="23496">MNEQVKTYLTTLRRYLKPLPVSEREDTYRFYEELFLDAEMSSDQIYAEFGNPKTLARQINANYAMGWVHESGTESDESIQQSSATTTRSHWHAAWLILLGVLASPILIPLAIVMILGFISAIFMVIALIFIIAGLLIGAAILGGVAIVAGVNILGQGLMMALFMIGGGILILGTVVLSIPVVIWIVYGIGWVGYRLVKWIGSLTLKRRPELKQ</sequence>
<reference evidence="2 3" key="1">
    <citation type="submission" date="2020-08" db="EMBL/GenBank/DDBJ databases">
        <title>Genome sequence of Weissella diestrammenae KACC 16890T.</title>
        <authorList>
            <person name="Hyun D.-W."/>
            <person name="Bae J.-W."/>
        </authorList>
    </citation>
    <scope>NUCLEOTIDE SEQUENCE [LARGE SCALE GENOMIC DNA]</scope>
    <source>
        <strain evidence="2 3">KACC 16890</strain>
    </source>
</reference>
<name>A0A7G9T4D2_9LACO</name>
<organism evidence="2 3">
    <name type="scientific">Weissella diestrammenae</name>
    <dbReference type="NCBI Taxonomy" id="1162633"/>
    <lineage>
        <taxon>Bacteria</taxon>
        <taxon>Bacillati</taxon>
        <taxon>Bacillota</taxon>
        <taxon>Bacilli</taxon>
        <taxon>Lactobacillales</taxon>
        <taxon>Lactobacillaceae</taxon>
        <taxon>Weissella</taxon>
    </lineage>
</organism>